<keyword evidence="1" id="KW-1133">Transmembrane helix</keyword>
<dbReference type="EMBL" id="DXIQ01000043">
    <property type="protein sequence ID" value="HIV38743.1"/>
    <property type="molecule type" value="Genomic_DNA"/>
</dbReference>
<protein>
    <recommendedName>
        <fullName evidence="4">DUF624 domain-containing protein</fullName>
    </recommendedName>
</protein>
<feature type="transmembrane region" description="Helical" evidence="1">
    <location>
        <begin position="125"/>
        <end position="148"/>
    </location>
</feature>
<comment type="caution">
    <text evidence="2">The sequence shown here is derived from an EMBL/GenBank/DDBJ whole genome shotgun (WGS) entry which is preliminary data.</text>
</comment>
<proteinExistence type="predicted"/>
<keyword evidence="1" id="KW-0812">Transmembrane</keyword>
<gene>
    <name evidence="2" type="ORF">H9747_07055</name>
</gene>
<feature type="transmembrane region" description="Helical" evidence="1">
    <location>
        <begin position="51"/>
        <end position="75"/>
    </location>
</feature>
<evidence type="ECO:0008006" key="4">
    <source>
        <dbReference type="Google" id="ProtNLM"/>
    </source>
</evidence>
<feature type="transmembrane region" description="Helical" evidence="1">
    <location>
        <begin position="160"/>
        <end position="185"/>
    </location>
</feature>
<keyword evidence="1" id="KW-0472">Membrane</keyword>
<accession>A0A9D1TF18</accession>
<feature type="transmembrane region" description="Helical" evidence="1">
    <location>
        <begin position="20"/>
        <end position="45"/>
    </location>
</feature>
<feature type="transmembrane region" description="Helical" evidence="1">
    <location>
        <begin position="95"/>
        <end position="113"/>
    </location>
</feature>
<organism evidence="2 3">
    <name type="scientific">Candidatus Blautia stercorigallinarum</name>
    <dbReference type="NCBI Taxonomy" id="2838501"/>
    <lineage>
        <taxon>Bacteria</taxon>
        <taxon>Bacillati</taxon>
        <taxon>Bacillota</taxon>
        <taxon>Clostridia</taxon>
        <taxon>Lachnospirales</taxon>
        <taxon>Lachnospiraceae</taxon>
        <taxon>Blautia</taxon>
    </lineage>
</organism>
<feature type="transmembrane region" description="Helical" evidence="1">
    <location>
        <begin position="191"/>
        <end position="210"/>
    </location>
</feature>
<sequence length="223" mass="25330">MLSEIFNIEKILGACDRFLYFLKINFFFLVSNIPVLLFFLFVGISQVRACFPLFLVCAVWAGPALCGVFFAMNRVLHKTDTTAWKDYKAGYLDSWGRKMGVAVLQLLLVWIFWTNTEFFSVQMPILPLAILFGILFAGAVILTPDLYLLASRYEMKIRDIFKGAFCLCITRPVITLGNTAMLAVVLMLLEIQAGTFILFIASIYGFMVVFMNQRVLRAIEEGH</sequence>
<evidence type="ECO:0000313" key="2">
    <source>
        <dbReference type="EMBL" id="HIV38743.1"/>
    </source>
</evidence>
<dbReference type="AlphaFoldDB" id="A0A9D1TF18"/>
<evidence type="ECO:0000313" key="3">
    <source>
        <dbReference type="Proteomes" id="UP000886814"/>
    </source>
</evidence>
<evidence type="ECO:0000256" key="1">
    <source>
        <dbReference type="SAM" id="Phobius"/>
    </source>
</evidence>
<reference evidence="2" key="1">
    <citation type="journal article" date="2021" name="PeerJ">
        <title>Extensive microbial diversity within the chicken gut microbiome revealed by metagenomics and culture.</title>
        <authorList>
            <person name="Gilroy R."/>
            <person name="Ravi A."/>
            <person name="Getino M."/>
            <person name="Pursley I."/>
            <person name="Horton D.L."/>
            <person name="Alikhan N.F."/>
            <person name="Baker D."/>
            <person name="Gharbi K."/>
            <person name="Hall N."/>
            <person name="Watson M."/>
            <person name="Adriaenssens E.M."/>
            <person name="Foster-Nyarko E."/>
            <person name="Jarju S."/>
            <person name="Secka A."/>
            <person name="Antonio M."/>
            <person name="Oren A."/>
            <person name="Chaudhuri R.R."/>
            <person name="La Ragione R."/>
            <person name="Hildebrand F."/>
            <person name="Pallen M.J."/>
        </authorList>
    </citation>
    <scope>NUCLEOTIDE SEQUENCE</scope>
    <source>
        <strain evidence="2">CHK195-9823</strain>
    </source>
</reference>
<name>A0A9D1TF18_9FIRM</name>
<reference evidence="2" key="2">
    <citation type="submission" date="2021-04" db="EMBL/GenBank/DDBJ databases">
        <authorList>
            <person name="Gilroy R."/>
        </authorList>
    </citation>
    <scope>NUCLEOTIDE SEQUENCE</scope>
    <source>
        <strain evidence="2">CHK195-9823</strain>
    </source>
</reference>
<dbReference type="Proteomes" id="UP000886814">
    <property type="component" value="Unassembled WGS sequence"/>
</dbReference>